<dbReference type="EMBL" id="CAXAMN010001113">
    <property type="protein sequence ID" value="CAK8992346.1"/>
    <property type="molecule type" value="Genomic_DNA"/>
</dbReference>
<organism evidence="1 3">
    <name type="scientific">Durusdinium trenchii</name>
    <dbReference type="NCBI Taxonomy" id="1381693"/>
    <lineage>
        <taxon>Eukaryota</taxon>
        <taxon>Sar</taxon>
        <taxon>Alveolata</taxon>
        <taxon>Dinophyceae</taxon>
        <taxon>Suessiales</taxon>
        <taxon>Symbiodiniaceae</taxon>
        <taxon>Durusdinium</taxon>
    </lineage>
</organism>
<comment type="caution">
    <text evidence="1">The sequence shown here is derived from an EMBL/GenBank/DDBJ whole genome shotgun (WGS) entry which is preliminary data.</text>
</comment>
<keyword evidence="3" id="KW-1185">Reference proteome</keyword>
<evidence type="ECO:0000313" key="1">
    <source>
        <dbReference type="EMBL" id="CAK8985516.1"/>
    </source>
</evidence>
<protein>
    <submittedName>
        <fullName evidence="1">Uncharacterized protein</fullName>
    </submittedName>
</protein>
<sequence length="220" mass="24132">MLGGLLRFAMALWTSIQLLAVVLLQPVLSQVNEALPPQPAKCPASCIQKKGLCEKRGRCCHEAATCPKFEPSGKYRCHNFQCHIGFDSVSPFINETQTIMKVGENLYNILSNENDASGPSFNQSFSMVQNPFSELELEGTLYDRHQDGSPPYHNGYPGGFQPATNEGIPVSYYQPPLATYKIQFKSEAEFHGMGLFARPGIGPGAGPHACFFPKCVKISV</sequence>
<evidence type="ECO:0000313" key="3">
    <source>
        <dbReference type="Proteomes" id="UP001642484"/>
    </source>
</evidence>
<dbReference type="Proteomes" id="UP001642484">
    <property type="component" value="Unassembled WGS sequence"/>
</dbReference>
<name>A0ABP0H5N3_9DINO</name>
<dbReference type="EMBL" id="CAXAMN010000002">
    <property type="protein sequence ID" value="CAK8985516.1"/>
    <property type="molecule type" value="Genomic_DNA"/>
</dbReference>
<proteinExistence type="predicted"/>
<reference evidence="1 3" key="1">
    <citation type="submission" date="2024-02" db="EMBL/GenBank/DDBJ databases">
        <authorList>
            <person name="Chen Y."/>
            <person name="Shah S."/>
            <person name="Dougan E. K."/>
            <person name="Thang M."/>
            <person name="Chan C."/>
        </authorList>
    </citation>
    <scope>NUCLEOTIDE SEQUENCE [LARGE SCALE GENOMIC DNA]</scope>
</reference>
<gene>
    <name evidence="1" type="ORF">CCMP2556_LOCUS155</name>
    <name evidence="2" type="ORF">CCMP2556_LOCUS2820</name>
</gene>
<accession>A0ABP0H5N3</accession>
<evidence type="ECO:0000313" key="2">
    <source>
        <dbReference type="EMBL" id="CAK8992346.1"/>
    </source>
</evidence>